<protein>
    <recommendedName>
        <fullName evidence="5">Leucine-responsive regulatory protein</fullName>
    </recommendedName>
</protein>
<comment type="caution">
    <text evidence="7">The sequence shown here is derived from an EMBL/GenBank/DDBJ whole genome shotgun (WGS) entry which is preliminary data.</text>
</comment>
<dbReference type="InterPro" id="IPR036390">
    <property type="entry name" value="WH_DNA-bd_sf"/>
</dbReference>
<reference evidence="7" key="2">
    <citation type="submission" date="2020-09" db="EMBL/GenBank/DDBJ databases">
        <authorList>
            <person name="Sun Q."/>
            <person name="Kim S."/>
        </authorList>
    </citation>
    <scope>NUCLEOTIDE SEQUENCE</scope>
    <source>
        <strain evidence="7">KCTC 12711</strain>
    </source>
</reference>
<dbReference type="InterPro" id="IPR019887">
    <property type="entry name" value="Tscrpt_reg_AsnC/Lrp_C"/>
</dbReference>
<dbReference type="PROSITE" id="PS50956">
    <property type="entry name" value="HTH_ASNC_2"/>
    <property type="match status" value="1"/>
</dbReference>
<evidence type="ECO:0000313" key="7">
    <source>
        <dbReference type="EMBL" id="GHA11531.1"/>
    </source>
</evidence>
<keyword evidence="3" id="KW-0010">Activator</keyword>
<dbReference type="CDD" id="cd00090">
    <property type="entry name" value="HTH_ARSR"/>
    <property type="match status" value="1"/>
</dbReference>
<dbReference type="EMBL" id="BMXA01000003">
    <property type="protein sequence ID" value="GHA11531.1"/>
    <property type="molecule type" value="Genomic_DNA"/>
</dbReference>
<accession>A0A918RW52</accession>
<evidence type="ECO:0000256" key="2">
    <source>
        <dbReference type="ARBA" id="ARBA00023125"/>
    </source>
</evidence>
<dbReference type="PANTHER" id="PTHR30154:SF0">
    <property type="entry name" value="LEUCINE-RESPONSIVE REGULATORY PROTEIN"/>
    <property type="match status" value="1"/>
</dbReference>
<feature type="domain" description="HTH asnC-type" evidence="6">
    <location>
        <begin position="15"/>
        <end position="76"/>
    </location>
</feature>
<name>A0A918RW52_9GAMM</name>
<dbReference type="AlphaFoldDB" id="A0A918RW52"/>
<dbReference type="Pfam" id="PF13412">
    <property type="entry name" value="HTH_24"/>
    <property type="match status" value="1"/>
</dbReference>
<keyword evidence="8" id="KW-1185">Reference proteome</keyword>
<dbReference type="InterPro" id="IPR019888">
    <property type="entry name" value="Tscrpt_reg_AsnC-like"/>
</dbReference>
<keyword evidence="2" id="KW-0238">DNA-binding</keyword>
<evidence type="ECO:0000259" key="6">
    <source>
        <dbReference type="PROSITE" id="PS50956"/>
    </source>
</evidence>
<dbReference type="InterPro" id="IPR000485">
    <property type="entry name" value="AsnC-type_HTH_dom"/>
</dbReference>
<evidence type="ECO:0000313" key="8">
    <source>
        <dbReference type="Proteomes" id="UP000614811"/>
    </source>
</evidence>
<reference evidence="7" key="1">
    <citation type="journal article" date="2014" name="Int. J. Syst. Evol. Microbiol.">
        <title>Complete genome sequence of Corynebacterium casei LMG S-19264T (=DSM 44701T), isolated from a smear-ripened cheese.</title>
        <authorList>
            <consortium name="US DOE Joint Genome Institute (JGI-PGF)"/>
            <person name="Walter F."/>
            <person name="Albersmeier A."/>
            <person name="Kalinowski J."/>
            <person name="Ruckert C."/>
        </authorList>
    </citation>
    <scope>NUCLEOTIDE SEQUENCE</scope>
    <source>
        <strain evidence="7">KCTC 12711</strain>
    </source>
</reference>
<dbReference type="GO" id="GO:0005829">
    <property type="term" value="C:cytosol"/>
    <property type="evidence" value="ECO:0007669"/>
    <property type="project" value="TreeGrafter"/>
</dbReference>
<gene>
    <name evidence="7" type="ORF">GCM10008090_21630</name>
</gene>
<dbReference type="SUPFAM" id="SSF54909">
    <property type="entry name" value="Dimeric alpha+beta barrel"/>
    <property type="match status" value="1"/>
</dbReference>
<dbReference type="InterPro" id="IPR011991">
    <property type="entry name" value="ArsR-like_HTH"/>
</dbReference>
<evidence type="ECO:0000256" key="3">
    <source>
        <dbReference type="ARBA" id="ARBA00023159"/>
    </source>
</evidence>
<dbReference type="GO" id="GO:0043200">
    <property type="term" value="P:response to amino acid"/>
    <property type="evidence" value="ECO:0007669"/>
    <property type="project" value="TreeGrafter"/>
</dbReference>
<organism evidence="7 8">
    <name type="scientific">Arenicella chitinivorans</name>
    <dbReference type="NCBI Taxonomy" id="1329800"/>
    <lineage>
        <taxon>Bacteria</taxon>
        <taxon>Pseudomonadati</taxon>
        <taxon>Pseudomonadota</taxon>
        <taxon>Gammaproteobacteria</taxon>
        <taxon>Arenicellales</taxon>
        <taxon>Arenicellaceae</taxon>
        <taxon>Arenicella</taxon>
    </lineage>
</organism>
<dbReference type="Pfam" id="PF01037">
    <property type="entry name" value="AsnC_trans_reg"/>
    <property type="match status" value="1"/>
</dbReference>
<proteinExistence type="predicted"/>
<dbReference type="SUPFAM" id="SSF46785">
    <property type="entry name" value="Winged helix' DNA-binding domain"/>
    <property type="match status" value="1"/>
</dbReference>
<keyword evidence="4" id="KW-0804">Transcription</keyword>
<dbReference type="GO" id="GO:0006355">
    <property type="term" value="P:regulation of DNA-templated transcription"/>
    <property type="evidence" value="ECO:0007669"/>
    <property type="project" value="UniProtKB-ARBA"/>
</dbReference>
<dbReference type="SMART" id="SM00344">
    <property type="entry name" value="HTH_ASNC"/>
    <property type="match status" value="1"/>
</dbReference>
<dbReference type="RefSeq" id="WP_189400794.1">
    <property type="nucleotide sequence ID" value="NZ_BMXA01000003.1"/>
</dbReference>
<dbReference type="Gene3D" id="1.10.10.10">
    <property type="entry name" value="Winged helix-like DNA-binding domain superfamily/Winged helix DNA-binding domain"/>
    <property type="match status" value="1"/>
</dbReference>
<dbReference type="InterPro" id="IPR011008">
    <property type="entry name" value="Dimeric_a/b-barrel"/>
</dbReference>
<evidence type="ECO:0000256" key="4">
    <source>
        <dbReference type="ARBA" id="ARBA00023163"/>
    </source>
</evidence>
<dbReference type="PANTHER" id="PTHR30154">
    <property type="entry name" value="LEUCINE-RESPONSIVE REGULATORY PROTEIN"/>
    <property type="match status" value="1"/>
</dbReference>
<sequence>MTNSSREPHKRHRKLDRIDRAILQALQTDGRMSNVALAEKVHLSPSPCLERVKRLEAAGYISGYTARLDPDLLGYGKVAFIQVTLEKTTEDVFLDFKNQVMESAFVSECHMVAGGYDYLLKVRFDDMENYRTVLQQIVHLPGVAQTHTYMVIEQVKNVTDVPLD</sequence>
<dbReference type="PRINTS" id="PR00033">
    <property type="entry name" value="HTHASNC"/>
</dbReference>
<dbReference type="GO" id="GO:0043565">
    <property type="term" value="F:sequence-specific DNA binding"/>
    <property type="evidence" value="ECO:0007669"/>
    <property type="project" value="InterPro"/>
</dbReference>
<dbReference type="Proteomes" id="UP000614811">
    <property type="component" value="Unassembled WGS sequence"/>
</dbReference>
<evidence type="ECO:0000256" key="1">
    <source>
        <dbReference type="ARBA" id="ARBA00023015"/>
    </source>
</evidence>
<evidence type="ECO:0000256" key="5">
    <source>
        <dbReference type="ARBA" id="ARBA00039227"/>
    </source>
</evidence>
<keyword evidence="1" id="KW-0805">Transcription regulation</keyword>
<dbReference type="Gene3D" id="3.30.70.920">
    <property type="match status" value="1"/>
</dbReference>
<dbReference type="InterPro" id="IPR036388">
    <property type="entry name" value="WH-like_DNA-bd_sf"/>
</dbReference>